<dbReference type="VEuPathDB" id="TriTrypDB:TCSYLVIO_003225"/>
<dbReference type="VEuPathDB" id="TriTrypDB:BCY84_01000"/>
<dbReference type="VEuPathDB" id="TriTrypDB:TcCL_NonESM00573"/>
<evidence type="ECO:0000313" key="10">
    <source>
        <dbReference type="Proteomes" id="UP000246121"/>
    </source>
</evidence>
<evidence type="ECO:0000256" key="1">
    <source>
        <dbReference type="ARBA" id="ARBA00004123"/>
    </source>
</evidence>
<dbReference type="PROSITE" id="PS50171">
    <property type="entry name" value="ZF_MATRIN"/>
    <property type="match status" value="1"/>
</dbReference>
<proteinExistence type="inferred from homology"/>
<evidence type="ECO:0000256" key="7">
    <source>
        <dbReference type="SAM" id="Coils"/>
    </source>
</evidence>
<dbReference type="GO" id="GO:0005681">
    <property type="term" value="C:spliceosomal complex"/>
    <property type="evidence" value="ECO:0007669"/>
    <property type="project" value="InterPro"/>
</dbReference>
<dbReference type="VEuPathDB" id="TriTrypDB:TCDM_01410"/>
<feature type="domain" description="Matrin-type" evidence="8">
    <location>
        <begin position="437"/>
        <end position="468"/>
    </location>
</feature>
<keyword evidence="6" id="KW-0539">Nucleus</keyword>
<accession>A0A2V2VJP0</accession>
<name>A0A2V2VJP0_TRYCR</name>
<evidence type="ECO:0000256" key="6">
    <source>
        <dbReference type="ARBA" id="ARBA00023242"/>
    </source>
</evidence>
<comment type="similarity">
    <text evidence="2">Belongs to the SF3A3 family.</text>
</comment>
<dbReference type="VEuPathDB" id="TriTrypDB:ECC02_000308"/>
<dbReference type="InterPro" id="IPR051421">
    <property type="entry name" value="RNA_Proc_DNA_Dmg_Regulator"/>
</dbReference>
<keyword evidence="7" id="KW-0175">Coiled coil</keyword>
<comment type="caution">
    <text evidence="9">The sequence shown here is derived from an EMBL/GenBank/DDBJ whole genome shotgun (WGS) entry which is preliminary data.</text>
</comment>
<dbReference type="GO" id="GO:0000398">
    <property type="term" value="P:mRNA splicing, via spliceosome"/>
    <property type="evidence" value="ECO:0007669"/>
    <property type="project" value="InterPro"/>
</dbReference>
<dbReference type="VEuPathDB" id="TriTrypDB:TcCLB.509171.90"/>
<dbReference type="InterPro" id="IPR000690">
    <property type="entry name" value="Matrin/U1-C_Znf_C2H2"/>
</dbReference>
<dbReference type="InterPro" id="IPR031774">
    <property type="entry name" value="SF3A3_dom"/>
</dbReference>
<dbReference type="Proteomes" id="UP000246121">
    <property type="component" value="Unassembled WGS sequence"/>
</dbReference>
<evidence type="ECO:0000259" key="8">
    <source>
        <dbReference type="PROSITE" id="PS50171"/>
    </source>
</evidence>
<dbReference type="InterPro" id="IPR024598">
    <property type="entry name" value="SF3a60/Prp9_C"/>
</dbReference>
<evidence type="ECO:0000256" key="5">
    <source>
        <dbReference type="ARBA" id="ARBA00022833"/>
    </source>
</evidence>
<organism evidence="9 10">
    <name type="scientific">Trypanosoma cruzi</name>
    <dbReference type="NCBI Taxonomy" id="5693"/>
    <lineage>
        <taxon>Eukaryota</taxon>
        <taxon>Discoba</taxon>
        <taxon>Euglenozoa</taxon>
        <taxon>Kinetoplastea</taxon>
        <taxon>Metakinetoplastina</taxon>
        <taxon>Trypanosomatida</taxon>
        <taxon>Trypanosomatidae</taxon>
        <taxon>Trypanosoma</taxon>
        <taxon>Schizotrypanum</taxon>
    </lineage>
</organism>
<keyword evidence="5" id="KW-0862">Zinc</keyword>
<dbReference type="VEuPathDB" id="TriTrypDB:C4B63_18g59"/>
<dbReference type="Pfam" id="PF11931">
    <property type="entry name" value="SF3a60_Prp9_C"/>
    <property type="match status" value="1"/>
</dbReference>
<evidence type="ECO:0000313" key="9">
    <source>
        <dbReference type="EMBL" id="PWU96570.1"/>
    </source>
</evidence>
<sequence>MFGGVLEKIRLFEADIEHRIDNIVQQKLLADVSNRRHQILRDHFILQEAEAIAPIADKLLDLYLDQDDIVAVQEAPSEGDDVLSAALKEFEAQIADIREYHRTFRDLPPVKTDLDHPDAAVMEQLFSVGERYGSCLDLEPHYHRYSNFMLTTSKRAQEEGDAVGSAWEGRVGYFAFVPAIPSIILHDIDAHRKLYGFLQYKEFVDELLAYLIGFHDRAKVMEKDVLLSSLARCDTDTEEYWSKLMEHKKAVVKSGSGNSDVSSTDKTASSLIVPPPLRKYTKAFALWPITHLESMIVEGMKAVSPSLAEVKTVIHAEGKIVMLLQTLLFDTLKETEKVLLRDYSKTAEELEWERKHLQEEFLQSVEEARKKSATTVEGSVAQAAQYDVMATLNSKDVENNPKENTTVADDTSGQLLDRDGKPVARWLIHLQQLHKKFYCEVCGGTVYVGPKAFKDHFGAERHAEGLRRLGVTVHLREYAGISSIRKVIEMRDKVISNTASIRKRLHEDQEGEEMQDAQGNVITAGAYKRFQISRKGI</sequence>
<dbReference type="PANTHER" id="PTHR12786">
    <property type="entry name" value="SPLICING FACTOR SF3A-RELATED"/>
    <property type="match status" value="1"/>
</dbReference>
<evidence type="ECO:0000256" key="4">
    <source>
        <dbReference type="ARBA" id="ARBA00022771"/>
    </source>
</evidence>
<keyword evidence="3" id="KW-0479">Metal-binding</keyword>
<gene>
    <name evidence="9" type="ORF">C4B63_18g59</name>
</gene>
<dbReference type="VEuPathDB" id="TriTrypDB:C3747_138g8"/>
<dbReference type="EMBL" id="PRFA01000018">
    <property type="protein sequence ID" value="PWU96570.1"/>
    <property type="molecule type" value="Genomic_DNA"/>
</dbReference>
<dbReference type="VEuPathDB" id="TriTrypDB:TcCLB.507023.230"/>
<keyword evidence="4" id="KW-0863">Zinc-finger</keyword>
<comment type="subcellular location">
    <subcellularLocation>
        <location evidence="1">Nucleus</location>
    </subcellularLocation>
</comment>
<dbReference type="VEuPathDB" id="TriTrypDB:TcG_02278"/>
<reference evidence="9 10" key="1">
    <citation type="journal article" date="2018" name="Microb. Genom.">
        <title>Expanding an expanded genome: long-read sequencing of Trypanosoma cruzi.</title>
        <authorList>
            <person name="Berna L."/>
            <person name="Rodriguez M."/>
            <person name="Chiribao M.L."/>
            <person name="Parodi-Talice A."/>
            <person name="Pita S."/>
            <person name="Rijo G."/>
            <person name="Alvarez-Valin F."/>
            <person name="Robello C."/>
        </authorList>
    </citation>
    <scope>NUCLEOTIDE SEQUENCE [LARGE SCALE GENOMIC DNA]</scope>
    <source>
        <strain evidence="9 10">Dm28c</strain>
    </source>
</reference>
<dbReference type="VEuPathDB" id="TriTrypDB:TcBrA4_0029250"/>
<evidence type="ECO:0000256" key="3">
    <source>
        <dbReference type="ARBA" id="ARBA00022723"/>
    </source>
</evidence>
<dbReference type="Pfam" id="PF16837">
    <property type="entry name" value="SF3A3"/>
    <property type="match status" value="1"/>
</dbReference>
<dbReference type="PANTHER" id="PTHR12786:SF2">
    <property type="entry name" value="SPLICING FACTOR 3A SUBUNIT 3"/>
    <property type="match status" value="1"/>
</dbReference>
<feature type="coiled-coil region" evidence="7">
    <location>
        <begin position="340"/>
        <end position="367"/>
    </location>
</feature>
<dbReference type="AlphaFoldDB" id="A0A2V2VJP0"/>
<dbReference type="VEuPathDB" id="TriTrypDB:TcYC6_0096800"/>
<dbReference type="VEuPathDB" id="TriTrypDB:Tc_MARK_1935"/>
<dbReference type="GO" id="GO:0008270">
    <property type="term" value="F:zinc ion binding"/>
    <property type="evidence" value="ECO:0007669"/>
    <property type="project" value="UniProtKB-KW"/>
</dbReference>
<evidence type="ECO:0000256" key="2">
    <source>
        <dbReference type="ARBA" id="ARBA00008776"/>
    </source>
</evidence>
<dbReference type="GO" id="GO:0003723">
    <property type="term" value="F:RNA binding"/>
    <property type="evidence" value="ECO:0007669"/>
    <property type="project" value="InterPro"/>
</dbReference>
<protein>
    <submittedName>
        <fullName evidence="9">Putative splicing factor 3a</fullName>
    </submittedName>
</protein>